<reference evidence="2 3" key="1">
    <citation type="journal article" date="2024" name="Int. J. Syst. Evol. Microbiol.">
        <title>Virgibacillus tibetensis sp. nov., isolated from salt lake on the Tibetan Plateau of China.</title>
        <authorList>
            <person name="Phurbu D."/>
            <person name="Liu Z.-X."/>
            <person name="Wang R."/>
            <person name="Zheng Y.-Y."/>
            <person name="Liu H.-C."/>
            <person name="Zhou Y.-G."/>
            <person name="Yu Y.-J."/>
            <person name="Li A.-H."/>
        </authorList>
    </citation>
    <scope>NUCLEOTIDE SEQUENCE [LARGE SCALE GENOMIC DNA]</scope>
    <source>
        <strain evidence="2 3">C22-A2</strain>
    </source>
</reference>
<evidence type="ECO:0000313" key="3">
    <source>
        <dbReference type="Proteomes" id="UP001335737"/>
    </source>
</evidence>
<dbReference type="Gene3D" id="3.30.70.360">
    <property type="match status" value="1"/>
</dbReference>
<protein>
    <submittedName>
        <fullName evidence="2">M20 family metallopeptidase</fullName>
    </submittedName>
</protein>
<dbReference type="EMBL" id="JARZFX010000002">
    <property type="protein sequence ID" value="MEC5423234.1"/>
    <property type="molecule type" value="Genomic_DNA"/>
</dbReference>
<name>A0ABU6KEG4_9BACI</name>
<sequence>MISKQSEPWRWHEELNNELYGIRKHLHQYPELSFQEENTQKYICACLERWGIPYQKMSDTGIVVDIWGEKGDGKHIALRADIDALPIEERSDVSFPSKNKGVMHACGHDGHTTILLGAINHLWKYKSKLSGLVRCIFQPGEEAEGAAKKMIADGVLKNPNIESVIALHLWPKLPFGSIGLKTEAVTAACDDFVIEIAGEGGHAARPHQSIDAIAIGVEVVHALKFITTKWCDPVDPAIIHVGRFDGGKANNIVADKVVIEGTIRTISSDVRKKMKDKFIELVSGITKQFGGDVKVDFFNGHPAVINDVGITKQVKESAEEIVGVTSVYDLEKPSMGADDFGYFSELIPSTYFRLGIKEEGKEIYDLHHPKFYFNKEIIPIGSKVLTNYAVNCLKTT</sequence>
<dbReference type="Proteomes" id="UP001335737">
    <property type="component" value="Unassembled WGS sequence"/>
</dbReference>
<accession>A0ABU6KEG4</accession>
<dbReference type="Pfam" id="PF07687">
    <property type="entry name" value="M20_dimer"/>
    <property type="match status" value="1"/>
</dbReference>
<dbReference type="Gene3D" id="3.40.630.10">
    <property type="entry name" value="Zn peptidases"/>
    <property type="match status" value="1"/>
</dbReference>
<dbReference type="InterPro" id="IPR002933">
    <property type="entry name" value="Peptidase_M20"/>
</dbReference>
<dbReference type="PANTHER" id="PTHR11014:SF63">
    <property type="entry name" value="METALLOPEPTIDASE, PUTATIVE (AFU_ORTHOLOGUE AFUA_6G09600)-RELATED"/>
    <property type="match status" value="1"/>
</dbReference>
<organism evidence="2 3">
    <name type="scientific">Virgibacillus tibetensis</name>
    <dbReference type="NCBI Taxonomy" id="3042313"/>
    <lineage>
        <taxon>Bacteria</taxon>
        <taxon>Bacillati</taxon>
        <taxon>Bacillota</taxon>
        <taxon>Bacilli</taxon>
        <taxon>Bacillales</taxon>
        <taxon>Bacillaceae</taxon>
        <taxon>Virgibacillus</taxon>
    </lineage>
</organism>
<comment type="caution">
    <text evidence="2">The sequence shown here is derived from an EMBL/GenBank/DDBJ whole genome shotgun (WGS) entry which is preliminary data.</text>
</comment>
<dbReference type="SUPFAM" id="SSF53187">
    <property type="entry name" value="Zn-dependent exopeptidases"/>
    <property type="match status" value="1"/>
</dbReference>
<evidence type="ECO:0000313" key="2">
    <source>
        <dbReference type="EMBL" id="MEC5423234.1"/>
    </source>
</evidence>
<dbReference type="RefSeq" id="WP_327606792.1">
    <property type="nucleotide sequence ID" value="NZ_JARZFX010000002.1"/>
</dbReference>
<dbReference type="PIRSF" id="PIRSF005962">
    <property type="entry name" value="Pept_M20D_amidohydro"/>
    <property type="match status" value="1"/>
</dbReference>
<feature type="domain" description="Peptidase M20 dimerisation" evidence="1">
    <location>
        <begin position="192"/>
        <end position="283"/>
    </location>
</feature>
<dbReference type="Pfam" id="PF01546">
    <property type="entry name" value="Peptidase_M20"/>
    <property type="match status" value="1"/>
</dbReference>
<dbReference type="InterPro" id="IPR011650">
    <property type="entry name" value="Peptidase_M20_dimer"/>
</dbReference>
<keyword evidence="3" id="KW-1185">Reference proteome</keyword>
<gene>
    <name evidence="2" type="ORF">QGM71_06925</name>
</gene>
<dbReference type="NCBIfam" id="TIGR01891">
    <property type="entry name" value="amidohydrolases"/>
    <property type="match status" value="1"/>
</dbReference>
<dbReference type="InterPro" id="IPR017439">
    <property type="entry name" value="Amidohydrolase"/>
</dbReference>
<proteinExistence type="predicted"/>
<dbReference type="InterPro" id="IPR036264">
    <property type="entry name" value="Bact_exopeptidase_dim_dom"/>
</dbReference>
<dbReference type="CDD" id="cd03886">
    <property type="entry name" value="M20_Acy1"/>
    <property type="match status" value="1"/>
</dbReference>
<dbReference type="PANTHER" id="PTHR11014">
    <property type="entry name" value="PEPTIDASE M20 FAMILY MEMBER"/>
    <property type="match status" value="1"/>
</dbReference>
<evidence type="ECO:0000259" key="1">
    <source>
        <dbReference type="Pfam" id="PF07687"/>
    </source>
</evidence>
<dbReference type="SUPFAM" id="SSF55031">
    <property type="entry name" value="Bacterial exopeptidase dimerisation domain"/>
    <property type="match status" value="1"/>
</dbReference>